<feature type="compositionally biased region" description="Low complexity" evidence="1">
    <location>
        <begin position="79"/>
        <end position="94"/>
    </location>
</feature>
<name>A0A131XPX6_IXORI</name>
<feature type="compositionally biased region" description="Basic and acidic residues" evidence="1">
    <location>
        <begin position="123"/>
        <end position="136"/>
    </location>
</feature>
<organism evidence="2">
    <name type="scientific">Ixodes ricinus</name>
    <name type="common">Common tick</name>
    <name type="synonym">Acarus ricinus</name>
    <dbReference type="NCBI Taxonomy" id="34613"/>
    <lineage>
        <taxon>Eukaryota</taxon>
        <taxon>Metazoa</taxon>
        <taxon>Ecdysozoa</taxon>
        <taxon>Arthropoda</taxon>
        <taxon>Chelicerata</taxon>
        <taxon>Arachnida</taxon>
        <taxon>Acari</taxon>
        <taxon>Parasitiformes</taxon>
        <taxon>Ixodida</taxon>
        <taxon>Ixodoidea</taxon>
        <taxon>Ixodidae</taxon>
        <taxon>Ixodinae</taxon>
        <taxon>Ixodes</taxon>
    </lineage>
</organism>
<evidence type="ECO:0000313" key="2">
    <source>
        <dbReference type="EMBL" id="JAP69089.1"/>
    </source>
</evidence>
<feature type="compositionally biased region" description="Low complexity" evidence="1">
    <location>
        <begin position="110"/>
        <end position="122"/>
    </location>
</feature>
<evidence type="ECO:0000256" key="1">
    <source>
        <dbReference type="SAM" id="MobiDB-lite"/>
    </source>
</evidence>
<sequence>DDSRNAAALATRTVSIATQPCPATNKKAMETPAVAGAEEAVKALPVPEEVLEVPRPAEPAAEPKPSDPSAAVVEVETSAPAPVQPVVPSEPAVVDAKSSEPAPVEPKPTEPAVADTAVAAPAEKFESTVPAEERSSESMPPQQDDKTESQQDLPGISQSSAEAPPPSPVTAEGVSTTAESPNVPSDAVKVVAQQLKDMAIKEDPQQSASTEASAGHDETGTSAPPGTVPEPAEPSEKSAKKRRCVIH</sequence>
<feature type="compositionally biased region" description="Polar residues" evidence="1">
    <location>
        <begin position="173"/>
        <end position="183"/>
    </location>
</feature>
<feature type="non-terminal residue" evidence="2">
    <location>
        <position position="1"/>
    </location>
</feature>
<reference evidence="2" key="1">
    <citation type="submission" date="2016-02" db="EMBL/GenBank/DDBJ databases">
        <title>RNAseq analyses of the midgut from blood- or serum-fed Ixodes ricinus ticks.</title>
        <authorList>
            <person name="Perner J."/>
            <person name="Provaznik J."/>
            <person name="Schrenkova J."/>
            <person name="Urbanova V."/>
            <person name="Ribeiro J.M."/>
            <person name="Kopacek P."/>
        </authorList>
    </citation>
    <scope>NUCLEOTIDE SEQUENCE</scope>
    <source>
        <tissue evidence="2">Gut</tissue>
    </source>
</reference>
<feature type="region of interest" description="Disordered" evidence="1">
    <location>
        <begin position="51"/>
        <end position="247"/>
    </location>
</feature>
<proteinExistence type="evidence at transcript level"/>
<dbReference type="AlphaFoldDB" id="A0A131XPX6"/>
<dbReference type="EMBL" id="GEFM01006707">
    <property type="protein sequence ID" value="JAP69089.1"/>
    <property type="molecule type" value="mRNA"/>
</dbReference>
<protein>
    <submittedName>
        <fullName evidence="2">Putative vegetative cell wall protein gp1</fullName>
    </submittedName>
</protein>
<accession>A0A131XPX6</accession>